<dbReference type="InterPro" id="IPR050974">
    <property type="entry name" value="Plant_ZF_CCCH"/>
</dbReference>
<accession>A0A8J5S6F5</accession>
<evidence type="ECO:0000256" key="4">
    <source>
        <dbReference type="ARBA" id="ARBA00022833"/>
    </source>
</evidence>
<name>A0A8J5S6F5_ZIZPA</name>
<evidence type="ECO:0000256" key="5">
    <source>
        <dbReference type="ARBA" id="ARBA00023125"/>
    </source>
</evidence>
<evidence type="ECO:0000313" key="9">
    <source>
        <dbReference type="Proteomes" id="UP000729402"/>
    </source>
</evidence>
<evidence type="ECO:0000256" key="2">
    <source>
        <dbReference type="ARBA" id="ARBA00022737"/>
    </source>
</evidence>
<keyword evidence="9" id="KW-1185">Reference proteome</keyword>
<reference evidence="8" key="1">
    <citation type="journal article" date="2021" name="bioRxiv">
        <title>Whole Genome Assembly and Annotation of Northern Wild Rice, Zizania palustris L., Supports a Whole Genome Duplication in the Zizania Genus.</title>
        <authorList>
            <person name="Haas M."/>
            <person name="Kono T."/>
            <person name="Macchietto M."/>
            <person name="Millas R."/>
            <person name="McGilp L."/>
            <person name="Shao M."/>
            <person name="Duquette J."/>
            <person name="Hirsch C.N."/>
            <person name="Kimball J."/>
        </authorList>
    </citation>
    <scope>NUCLEOTIDE SEQUENCE</scope>
    <source>
        <tissue evidence="8">Fresh leaf tissue</tissue>
    </source>
</reference>
<dbReference type="FunFam" id="4.10.1000.10:FF:000033">
    <property type="entry name" value="zinc finger CCCH domain-containing protein 37"/>
    <property type="match status" value="1"/>
</dbReference>
<comment type="caution">
    <text evidence="8">The sequence shown here is derived from an EMBL/GenBank/DDBJ whole genome shotgun (WGS) entry which is preliminary data.</text>
</comment>
<protein>
    <recommendedName>
        <fullName evidence="7">C3H1-type domain-containing protein</fullName>
    </recommendedName>
</protein>
<feature type="zinc finger region" description="C3H1-type" evidence="6">
    <location>
        <begin position="32"/>
        <end position="60"/>
    </location>
</feature>
<gene>
    <name evidence="8" type="ORF">GUJ93_ZPchr0001g32522</name>
</gene>
<keyword evidence="4 6" id="KW-0862">Zinc</keyword>
<feature type="zinc finger region" description="C3H1-type" evidence="6">
    <location>
        <begin position="87"/>
        <end position="115"/>
    </location>
</feature>
<feature type="domain" description="C3H1-type" evidence="7">
    <location>
        <begin position="32"/>
        <end position="60"/>
    </location>
</feature>
<sequence>MLLNPAANLRQSFDFHTSHIPVEPEPVTYPQKPGGTVCDFYMKTGFCKFSERCKFHHPVDRSAPDLTANWELSQQAVSLTLAGLPRREDAEVCAFYMKTGACRFGMHCRFDHPPPQEAISKVSMQGAEKRGE</sequence>
<keyword evidence="3 6" id="KW-0863">Zinc-finger</keyword>
<dbReference type="Proteomes" id="UP000729402">
    <property type="component" value="Unassembled WGS sequence"/>
</dbReference>
<evidence type="ECO:0000256" key="6">
    <source>
        <dbReference type="PROSITE-ProRule" id="PRU00723"/>
    </source>
</evidence>
<dbReference type="PANTHER" id="PTHR12506">
    <property type="entry name" value="PROTEIN PHOSPHATASE RELATED"/>
    <property type="match status" value="1"/>
</dbReference>
<dbReference type="GO" id="GO:0003729">
    <property type="term" value="F:mRNA binding"/>
    <property type="evidence" value="ECO:0007669"/>
    <property type="project" value="TreeGrafter"/>
</dbReference>
<dbReference type="AlphaFoldDB" id="A0A8J5S6F5"/>
<dbReference type="GO" id="GO:0003677">
    <property type="term" value="F:DNA binding"/>
    <property type="evidence" value="ECO:0007669"/>
    <property type="project" value="UniProtKB-KW"/>
</dbReference>
<evidence type="ECO:0000256" key="3">
    <source>
        <dbReference type="ARBA" id="ARBA00022771"/>
    </source>
</evidence>
<reference evidence="8" key="2">
    <citation type="submission" date="2021-02" db="EMBL/GenBank/DDBJ databases">
        <authorList>
            <person name="Kimball J.A."/>
            <person name="Haas M.W."/>
            <person name="Macchietto M."/>
            <person name="Kono T."/>
            <person name="Duquette J."/>
            <person name="Shao M."/>
        </authorList>
    </citation>
    <scope>NUCLEOTIDE SEQUENCE</scope>
    <source>
        <tissue evidence="8">Fresh leaf tissue</tissue>
    </source>
</reference>
<dbReference type="SMART" id="SM00356">
    <property type="entry name" value="ZnF_C3H1"/>
    <property type="match status" value="2"/>
</dbReference>
<dbReference type="InterPro" id="IPR000571">
    <property type="entry name" value="Znf_CCCH"/>
</dbReference>
<evidence type="ECO:0000313" key="8">
    <source>
        <dbReference type="EMBL" id="KAG8056200.1"/>
    </source>
</evidence>
<evidence type="ECO:0000256" key="1">
    <source>
        <dbReference type="ARBA" id="ARBA00022723"/>
    </source>
</evidence>
<keyword evidence="2" id="KW-0677">Repeat</keyword>
<keyword evidence="1 6" id="KW-0479">Metal-binding</keyword>
<dbReference type="PANTHER" id="PTHR12506:SF82">
    <property type="entry name" value="ZINC FINGER CCCH DOMAIN-CONTAINING PROTEIN 64-RELATED"/>
    <property type="match status" value="1"/>
</dbReference>
<dbReference type="PROSITE" id="PS50103">
    <property type="entry name" value="ZF_C3H1"/>
    <property type="match status" value="2"/>
</dbReference>
<organism evidence="8 9">
    <name type="scientific">Zizania palustris</name>
    <name type="common">Northern wild rice</name>
    <dbReference type="NCBI Taxonomy" id="103762"/>
    <lineage>
        <taxon>Eukaryota</taxon>
        <taxon>Viridiplantae</taxon>
        <taxon>Streptophyta</taxon>
        <taxon>Embryophyta</taxon>
        <taxon>Tracheophyta</taxon>
        <taxon>Spermatophyta</taxon>
        <taxon>Magnoliopsida</taxon>
        <taxon>Liliopsida</taxon>
        <taxon>Poales</taxon>
        <taxon>Poaceae</taxon>
        <taxon>BOP clade</taxon>
        <taxon>Oryzoideae</taxon>
        <taxon>Oryzeae</taxon>
        <taxon>Zizaniinae</taxon>
        <taxon>Zizania</taxon>
    </lineage>
</organism>
<dbReference type="Pfam" id="PF00642">
    <property type="entry name" value="zf-CCCH"/>
    <property type="match status" value="2"/>
</dbReference>
<feature type="domain" description="C3H1-type" evidence="7">
    <location>
        <begin position="87"/>
        <end position="115"/>
    </location>
</feature>
<dbReference type="GO" id="GO:0008270">
    <property type="term" value="F:zinc ion binding"/>
    <property type="evidence" value="ECO:0007669"/>
    <property type="project" value="UniProtKB-KW"/>
</dbReference>
<dbReference type="OrthoDB" id="411372at2759"/>
<dbReference type="EMBL" id="JAAALK010000288">
    <property type="protein sequence ID" value="KAG8056200.1"/>
    <property type="molecule type" value="Genomic_DNA"/>
</dbReference>
<keyword evidence="5" id="KW-0238">DNA-binding</keyword>
<evidence type="ECO:0000259" key="7">
    <source>
        <dbReference type="PROSITE" id="PS50103"/>
    </source>
</evidence>
<proteinExistence type="predicted"/>